<evidence type="ECO:0000256" key="4">
    <source>
        <dbReference type="ARBA" id="ARBA00023139"/>
    </source>
</evidence>
<organism evidence="9 10">
    <name type="scientific">Litoribrevibacter albus</name>
    <dbReference type="NCBI Taxonomy" id="1473156"/>
    <lineage>
        <taxon>Bacteria</taxon>
        <taxon>Pseudomonadati</taxon>
        <taxon>Pseudomonadota</taxon>
        <taxon>Gammaproteobacteria</taxon>
        <taxon>Oceanospirillales</taxon>
        <taxon>Oceanospirillaceae</taxon>
        <taxon>Litoribrevibacter</taxon>
    </lineage>
</organism>
<comment type="caution">
    <text evidence="9">The sequence shown here is derived from an EMBL/GenBank/DDBJ whole genome shotgun (WGS) entry which is preliminary data.</text>
</comment>
<keyword evidence="2 8" id="KW-0732">Signal</keyword>
<dbReference type="GO" id="GO:0009279">
    <property type="term" value="C:cell outer membrane"/>
    <property type="evidence" value="ECO:0007669"/>
    <property type="project" value="UniProtKB-SubCell"/>
</dbReference>
<feature type="signal peptide" evidence="8">
    <location>
        <begin position="1"/>
        <end position="25"/>
    </location>
</feature>
<evidence type="ECO:0000256" key="8">
    <source>
        <dbReference type="SAM" id="SignalP"/>
    </source>
</evidence>
<comment type="subcellular location">
    <subcellularLocation>
        <location evidence="1">Cell outer membrane</location>
        <topology evidence="1">Lipid-anchor</topology>
    </subcellularLocation>
</comment>
<name>A0AA37W7S4_9GAMM</name>
<reference evidence="9" key="2">
    <citation type="submission" date="2023-01" db="EMBL/GenBank/DDBJ databases">
        <title>Draft genome sequence of Litoribrevibacter albus strain NBRC 110071.</title>
        <authorList>
            <person name="Sun Q."/>
            <person name="Mori K."/>
        </authorList>
    </citation>
    <scope>NUCLEOTIDE SEQUENCE</scope>
    <source>
        <strain evidence="9">NBRC 110071</strain>
    </source>
</reference>
<protein>
    <recommendedName>
        <fullName evidence="11">Lipoprotein</fullName>
    </recommendedName>
</protein>
<evidence type="ECO:0000256" key="5">
    <source>
        <dbReference type="ARBA" id="ARBA00023237"/>
    </source>
</evidence>
<feature type="region of interest" description="Disordered" evidence="7">
    <location>
        <begin position="40"/>
        <end position="65"/>
    </location>
</feature>
<feature type="compositionally biased region" description="Polar residues" evidence="7">
    <location>
        <begin position="44"/>
        <end position="55"/>
    </location>
</feature>
<keyword evidence="3" id="KW-0472">Membrane</keyword>
<dbReference type="Pfam" id="PF13627">
    <property type="entry name" value="LptM_cons"/>
    <property type="match status" value="1"/>
</dbReference>
<evidence type="ECO:0008006" key="11">
    <source>
        <dbReference type="Google" id="ProtNLM"/>
    </source>
</evidence>
<evidence type="ECO:0000313" key="10">
    <source>
        <dbReference type="Proteomes" id="UP001161389"/>
    </source>
</evidence>
<proteinExistence type="predicted"/>
<keyword evidence="5" id="KW-0998">Cell outer membrane</keyword>
<dbReference type="NCBIfam" id="NF047847">
    <property type="entry name" value="SS_mature_LptM"/>
    <property type="match status" value="1"/>
</dbReference>
<keyword evidence="6" id="KW-0449">Lipoprotein</keyword>
<feature type="chain" id="PRO_5041358867" description="Lipoprotein" evidence="8">
    <location>
        <begin position="26"/>
        <end position="65"/>
    </location>
</feature>
<reference evidence="9" key="1">
    <citation type="journal article" date="2014" name="Int. J. Syst. Evol. Microbiol.">
        <title>Complete genome sequence of Corynebacterium casei LMG S-19264T (=DSM 44701T), isolated from a smear-ripened cheese.</title>
        <authorList>
            <consortium name="US DOE Joint Genome Institute (JGI-PGF)"/>
            <person name="Walter F."/>
            <person name="Albersmeier A."/>
            <person name="Kalinowski J."/>
            <person name="Ruckert C."/>
        </authorList>
    </citation>
    <scope>NUCLEOTIDE SEQUENCE</scope>
    <source>
        <strain evidence="9">NBRC 110071</strain>
    </source>
</reference>
<evidence type="ECO:0000256" key="2">
    <source>
        <dbReference type="ARBA" id="ARBA00022729"/>
    </source>
</evidence>
<feature type="compositionally biased region" description="Basic and acidic residues" evidence="7">
    <location>
        <begin position="56"/>
        <end position="65"/>
    </location>
</feature>
<evidence type="ECO:0000256" key="1">
    <source>
        <dbReference type="ARBA" id="ARBA00004459"/>
    </source>
</evidence>
<sequence>MTIACLLRRITQSAFRVLIILSLMASSGCGQKGALYLPEEKAQPTLSSTEQNQNTPDKKDKQPKN</sequence>
<keyword evidence="4" id="KW-0564">Palmitate</keyword>
<dbReference type="RefSeq" id="WP_284383271.1">
    <property type="nucleotide sequence ID" value="NZ_BSNM01000016.1"/>
</dbReference>
<dbReference type="Proteomes" id="UP001161389">
    <property type="component" value="Unassembled WGS sequence"/>
</dbReference>
<accession>A0AA37W7S4</accession>
<evidence type="ECO:0000256" key="6">
    <source>
        <dbReference type="ARBA" id="ARBA00023288"/>
    </source>
</evidence>
<dbReference type="EMBL" id="BSNM01000016">
    <property type="protein sequence ID" value="GLQ33055.1"/>
    <property type="molecule type" value="Genomic_DNA"/>
</dbReference>
<evidence type="ECO:0000256" key="7">
    <source>
        <dbReference type="SAM" id="MobiDB-lite"/>
    </source>
</evidence>
<evidence type="ECO:0000256" key="3">
    <source>
        <dbReference type="ARBA" id="ARBA00023136"/>
    </source>
</evidence>
<keyword evidence="10" id="KW-1185">Reference proteome</keyword>
<evidence type="ECO:0000313" key="9">
    <source>
        <dbReference type="EMBL" id="GLQ33055.1"/>
    </source>
</evidence>
<gene>
    <name evidence="9" type="ORF">GCM10007876_35340</name>
</gene>
<dbReference type="AlphaFoldDB" id="A0AA37W7S4"/>
<dbReference type="InterPro" id="IPR032831">
    <property type="entry name" value="LptM_cons"/>
</dbReference>